<evidence type="ECO:0000259" key="2">
    <source>
        <dbReference type="PROSITE" id="PS50158"/>
    </source>
</evidence>
<organism evidence="3 4">
    <name type="scientific">Arctia plantaginis</name>
    <name type="common">Wood tiger moth</name>
    <name type="synonym">Phalaena plantaginis</name>
    <dbReference type="NCBI Taxonomy" id="874455"/>
    <lineage>
        <taxon>Eukaryota</taxon>
        <taxon>Metazoa</taxon>
        <taxon>Ecdysozoa</taxon>
        <taxon>Arthropoda</taxon>
        <taxon>Hexapoda</taxon>
        <taxon>Insecta</taxon>
        <taxon>Pterygota</taxon>
        <taxon>Neoptera</taxon>
        <taxon>Endopterygota</taxon>
        <taxon>Lepidoptera</taxon>
        <taxon>Glossata</taxon>
        <taxon>Ditrysia</taxon>
        <taxon>Noctuoidea</taxon>
        <taxon>Erebidae</taxon>
        <taxon>Arctiinae</taxon>
        <taxon>Arctia</taxon>
    </lineage>
</organism>
<keyword evidence="4" id="KW-1185">Reference proteome</keyword>
<accession>A0A8S1AK59</accession>
<dbReference type="Pfam" id="PF22936">
    <property type="entry name" value="Pol_BBD"/>
    <property type="match status" value="1"/>
</dbReference>
<evidence type="ECO:0000313" key="4">
    <source>
        <dbReference type="Proteomes" id="UP000494106"/>
    </source>
</evidence>
<dbReference type="OrthoDB" id="8067992at2759"/>
<dbReference type="AlphaFoldDB" id="A0A8S1AK59"/>
<dbReference type="GO" id="GO:0003676">
    <property type="term" value="F:nucleic acid binding"/>
    <property type="evidence" value="ECO:0007669"/>
    <property type="project" value="InterPro"/>
</dbReference>
<dbReference type="EMBL" id="CADEBC010000525">
    <property type="protein sequence ID" value="CAB3245753.1"/>
    <property type="molecule type" value="Genomic_DNA"/>
</dbReference>
<dbReference type="Pfam" id="PF00098">
    <property type="entry name" value="zf-CCHC"/>
    <property type="match status" value="2"/>
</dbReference>
<dbReference type="SUPFAM" id="SSF57756">
    <property type="entry name" value="Retrovirus zinc finger-like domains"/>
    <property type="match status" value="1"/>
</dbReference>
<dbReference type="PROSITE" id="PS50158">
    <property type="entry name" value="ZF_CCHC"/>
    <property type="match status" value="2"/>
</dbReference>
<feature type="domain" description="CCHC-type" evidence="2">
    <location>
        <begin position="52"/>
        <end position="66"/>
    </location>
</feature>
<keyword evidence="1" id="KW-0863">Zinc-finger</keyword>
<dbReference type="Proteomes" id="UP000494106">
    <property type="component" value="Unassembled WGS sequence"/>
</dbReference>
<dbReference type="InterPro" id="IPR036875">
    <property type="entry name" value="Znf_CCHC_sf"/>
</dbReference>
<dbReference type="GO" id="GO:0008270">
    <property type="term" value="F:zinc ion binding"/>
    <property type="evidence" value="ECO:0007669"/>
    <property type="project" value="UniProtKB-KW"/>
</dbReference>
<dbReference type="InterPro" id="IPR054722">
    <property type="entry name" value="PolX-like_BBD"/>
</dbReference>
<proteinExistence type="predicted"/>
<dbReference type="InterPro" id="IPR001878">
    <property type="entry name" value="Znf_CCHC"/>
</dbReference>
<protein>
    <recommendedName>
        <fullName evidence="2">CCHC-type domain-containing protein</fullName>
    </recommendedName>
</protein>
<evidence type="ECO:0000313" key="3">
    <source>
        <dbReference type="EMBL" id="CAB3245753.1"/>
    </source>
</evidence>
<gene>
    <name evidence="3" type="ORF">APLA_LOCUS10579</name>
</gene>
<reference evidence="3 4" key="1">
    <citation type="submission" date="2020-04" db="EMBL/GenBank/DDBJ databases">
        <authorList>
            <person name="Wallbank WR R."/>
            <person name="Pardo Diaz C."/>
            <person name="Kozak K."/>
            <person name="Martin S."/>
            <person name="Jiggins C."/>
            <person name="Moest M."/>
            <person name="Warren A I."/>
            <person name="Byers J.R.P. K."/>
            <person name="Montejo-Kovacevich G."/>
            <person name="Yen C E."/>
        </authorList>
    </citation>
    <scope>NUCLEOTIDE SEQUENCE [LARGE SCALE GENOMIC DNA]</scope>
</reference>
<sequence>MTRRVKQVQSSSKQDKSHLACYKCEKKGHVIKECRGKPSQKYIEYCKKKYSCNNCKQKGHFAKDCPFREEGNKSANGIPFKKAFLTTALSTVDNDISKDRAISWYQDCGASQYMTSHREWFVQLDELDESNLIVIGDATRLDGVAVGNIEMEAFDGQSGIQWYLKM</sequence>
<name>A0A8S1AK59_ARCPL</name>
<comment type="caution">
    <text evidence="3">The sequence shown here is derived from an EMBL/GenBank/DDBJ whole genome shotgun (WGS) entry which is preliminary data.</text>
</comment>
<evidence type="ECO:0000256" key="1">
    <source>
        <dbReference type="PROSITE-ProRule" id="PRU00047"/>
    </source>
</evidence>
<dbReference type="SMART" id="SM00343">
    <property type="entry name" value="ZnF_C2HC"/>
    <property type="match status" value="2"/>
</dbReference>
<dbReference type="Gene3D" id="4.10.60.10">
    <property type="entry name" value="Zinc finger, CCHC-type"/>
    <property type="match status" value="2"/>
</dbReference>
<keyword evidence="1" id="KW-0862">Zinc</keyword>
<feature type="domain" description="CCHC-type" evidence="2">
    <location>
        <begin position="21"/>
        <end position="35"/>
    </location>
</feature>
<keyword evidence="1" id="KW-0479">Metal-binding</keyword>